<gene>
    <name evidence="1" type="ORF">LCI18_013751</name>
</gene>
<protein>
    <submittedName>
        <fullName evidence="1">Uncharacterized protein</fullName>
    </submittedName>
</protein>
<dbReference type="EMBL" id="CP090040">
    <property type="protein sequence ID" value="UPL02817.1"/>
    <property type="molecule type" value="Genomic_DNA"/>
</dbReference>
<dbReference type="Proteomes" id="UP000830768">
    <property type="component" value="Chromosome 12"/>
</dbReference>
<evidence type="ECO:0000313" key="2">
    <source>
        <dbReference type="Proteomes" id="UP000830768"/>
    </source>
</evidence>
<reference evidence="1" key="1">
    <citation type="submission" date="2021-11" db="EMBL/GenBank/DDBJ databases">
        <title>Fusarium solani-melongenae Genome sequencing and assembly.</title>
        <authorList>
            <person name="Xie S."/>
            <person name="Huang L."/>
            <person name="Zhang X."/>
        </authorList>
    </citation>
    <scope>NUCLEOTIDE SEQUENCE</scope>
    <source>
        <strain evidence="1">CRI 24-3</strain>
    </source>
</reference>
<proteinExistence type="predicted"/>
<organism evidence="1 2">
    <name type="scientific">Fusarium solani subsp. cucurbitae</name>
    <name type="common">Neocosmosporum cucurbitae</name>
    <dbReference type="NCBI Taxonomy" id="2747967"/>
    <lineage>
        <taxon>Eukaryota</taxon>
        <taxon>Fungi</taxon>
        <taxon>Dikarya</taxon>
        <taxon>Ascomycota</taxon>
        <taxon>Pezizomycotina</taxon>
        <taxon>Sordariomycetes</taxon>
        <taxon>Hypocreomycetidae</taxon>
        <taxon>Hypocreales</taxon>
        <taxon>Nectriaceae</taxon>
        <taxon>Fusarium</taxon>
        <taxon>Fusarium solani species complex</taxon>
    </lineage>
</organism>
<sequence length="325" mass="36163">MAAQKSVRCTEVNDRGEVAFVDGELQKTDLIAKYGLLPRDLRKVDSSTLPHVSVRPSSILLNILHLKVLIKHDRVLMFDVFGSQTSHAQSAFIHSKTLPFEFRTLEAVLTSVISQLEVEFETVRQPIVELLGDLEDTIDREKLRELLVLSKRVGSFEQRGRLVRGALNELLDTDEDLAAMYLTERASSIYRQKDDHADVELLLEAYHKLCDELVQDAADLIASIRNTEDIISAILDANRNSLMLLDLKLNVGGLGLAVGTFFAGLWGMNLVNYFEEAPWGFAAVSGASVAGSLLIAVYGLFKIRRIQQGGMGMMGSLGYRRKKAR</sequence>
<accession>A0ACD3ZPP9</accession>
<keyword evidence="2" id="KW-1185">Reference proteome</keyword>
<evidence type="ECO:0000313" key="1">
    <source>
        <dbReference type="EMBL" id="UPL02817.1"/>
    </source>
</evidence>
<name>A0ACD3ZPP9_FUSSC</name>